<evidence type="ECO:0000313" key="3">
    <source>
        <dbReference type="Proteomes" id="UP001642487"/>
    </source>
</evidence>
<organism evidence="2 3">
    <name type="scientific">Citrullus colocynthis</name>
    <name type="common">colocynth</name>
    <dbReference type="NCBI Taxonomy" id="252529"/>
    <lineage>
        <taxon>Eukaryota</taxon>
        <taxon>Viridiplantae</taxon>
        <taxon>Streptophyta</taxon>
        <taxon>Embryophyta</taxon>
        <taxon>Tracheophyta</taxon>
        <taxon>Spermatophyta</taxon>
        <taxon>Magnoliopsida</taxon>
        <taxon>eudicotyledons</taxon>
        <taxon>Gunneridae</taxon>
        <taxon>Pentapetalae</taxon>
        <taxon>rosids</taxon>
        <taxon>fabids</taxon>
        <taxon>Cucurbitales</taxon>
        <taxon>Cucurbitaceae</taxon>
        <taxon>Benincaseae</taxon>
        <taxon>Citrullus</taxon>
    </lineage>
</organism>
<feature type="non-terminal residue" evidence="2">
    <location>
        <position position="1"/>
    </location>
</feature>
<sequence length="93" mass="11302">QRQRLIERFMQNVETLVNVRLDRIEQMLQARERLQVRRQVVEAHEEEEDSEQDAYKYDPTIVRPRRGEGQGQWGRGGFHNRKLRGRRENHYGD</sequence>
<protein>
    <submittedName>
        <fullName evidence="2">Uncharacterized protein</fullName>
    </submittedName>
</protein>
<name>A0ABP0Y021_9ROSI</name>
<reference evidence="2 3" key="1">
    <citation type="submission" date="2024-03" db="EMBL/GenBank/DDBJ databases">
        <authorList>
            <person name="Gkanogiannis A."/>
            <person name="Becerra Lopez-Lavalle L."/>
        </authorList>
    </citation>
    <scope>NUCLEOTIDE SEQUENCE [LARGE SCALE GENOMIC DNA]</scope>
</reference>
<dbReference type="EMBL" id="OZ021745">
    <property type="protein sequence ID" value="CAK9313749.1"/>
    <property type="molecule type" value="Genomic_DNA"/>
</dbReference>
<proteinExistence type="predicted"/>
<evidence type="ECO:0000256" key="1">
    <source>
        <dbReference type="SAM" id="MobiDB-lite"/>
    </source>
</evidence>
<accession>A0ABP0Y021</accession>
<evidence type="ECO:0000313" key="2">
    <source>
        <dbReference type="EMBL" id="CAK9313749.1"/>
    </source>
</evidence>
<gene>
    <name evidence="2" type="ORF">CITCOLO1_LOCUS5484</name>
</gene>
<dbReference type="Proteomes" id="UP001642487">
    <property type="component" value="Chromosome 11"/>
</dbReference>
<feature type="region of interest" description="Disordered" evidence="1">
    <location>
        <begin position="43"/>
        <end position="93"/>
    </location>
</feature>
<keyword evidence="3" id="KW-1185">Reference proteome</keyword>